<proteinExistence type="predicted"/>
<dbReference type="PROSITE" id="PS51257">
    <property type="entry name" value="PROKAR_LIPOPROTEIN"/>
    <property type="match status" value="1"/>
</dbReference>
<reference evidence="3 4" key="1">
    <citation type="journal article" date="2015" name="Genome Announc.">
        <title>Complete Genome Sequence of Steroid-Transforming Nocardioides simplex VKM Ac-2033D.</title>
        <authorList>
            <person name="Shtratnikova V.Y."/>
            <person name="Schelkunov M.I."/>
            <person name="Pekov Y.A."/>
            <person name="Fokina V.V."/>
            <person name="Logacheva M.D."/>
            <person name="Sokolov S.L."/>
            <person name="Bragin E.Y."/>
            <person name="Ashapkin V.V."/>
            <person name="Donova M.V."/>
        </authorList>
    </citation>
    <scope>NUCLEOTIDE SEQUENCE [LARGE SCALE GENOMIC DNA]</scope>
    <source>
        <strain evidence="3 4">VKM Ac-2033D</strain>
    </source>
</reference>
<dbReference type="GeneID" id="96612866"/>
<dbReference type="HOGENOM" id="CLU_1254857_0_0_11"/>
<name>A0A0A1DVW3_NOCSI</name>
<feature type="compositionally biased region" description="Low complexity" evidence="1">
    <location>
        <begin position="30"/>
        <end position="71"/>
    </location>
</feature>
<keyword evidence="2" id="KW-0732">Signal</keyword>
<dbReference type="OrthoDB" id="3785156at2"/>
<keyword evidence="4" id="KW-1185">Reference proteome</keyword>
<dbReference type="KEGG" id="psim:KR76_27445"/>
<protein>
    <submittedName>
        <fullName evidence="3">Uncharacterized protein</fullName>
    </submittedName>
</protein>
<feature type="region of interest" description="Disordered" evidence="1">
    <location>
        <begin position="92"/>
        <end position="111"/>
    </location>
</feature>
<organism evidence="3 4">
    <name type="scientific">Nocardioides simplex</name>
    <name type="common">Arthrobacter simplex</name>
    <dbReference type="NCBI Taxonomy" id="2045"/>
    <lineage>
        <taxon>Bacteria</taxon>
        <taxon>Bacillati</taxon>
        <taxon>Actinomycetota</taxon>
        <taxon>Actinomycetes</taxon>
        <taxon>Propionibacteriales</taxon>
        <taxon>Nocardioidaceae</taxon>
        <taxon>Pimelobacter</taxon>
    </lineage>
</organism>
<dbReference type="RefSeq" id="WP_158510246.1">
    <property type="nucleotide sequence ID" value="NZ_BJMC01000016.1"/>
</dbReference>
<evidence type="ECO:0000313" key="4">
    <source>
        <dbReference type="Proteomes" id="UP000030300"/>
    </source>
</evidence>
<gene>
    <name evidence="3" type="ORF">KR76_27445</name>
</gene>
<evidence type="ECO:0000256" key="1">
    <source>
        <dbReference type="SAM" id="MobiDB-lite"/>
    </source>
</evidence>
<feature type="signal peptide" evidence="2">
    <location>
        <begin position="1"/>
        <end position="19"/>
    </location>
</feature>
<dbReference type="eggNOG" id="ENOG5031W3K">
    <property type="taxonomic scope" value="Bacteria"/>
</dbReference>
<feature type="region of interest" description="Disordered" evidence="1">
    <location>
        <begin position="23"/>
        <end position="71"/>
    </location>
</feature>
<feature type="chain" id="PRO_5010410292" evidence="2">
    <location>
        <begin position="20"/>
        <end position="220"/>
    </location>
</feature>
<dbReference type="STRING" id="2045.KR76_27445"/>
<evidence type="ECO:0000256" key="2">
    <source>
        <dbReference type="SAM" id="SignalP"/>
    </source>
</evidence>
<sequence length="220" mass="22181">MRLRRTLPAALLLLTPALAACGDDGDGPDADASSSPTEPTSDAPTTPSAITPSATPTSVTSAAPSSAPPAATLPAACDVVTSDAVARAYGVTVGPADDGSGATSEGGSAWKSDDCSFEAKDLVEITVKLTGPGDFTKGTFGCPQPNEVGAIVDPADDIAGATKGWWKVSDAPPLEATLRACTADALLDIELDYEDGVDYQGDPRNDSIAFAEQILADLQG</sequence>
<evidence type="ECO:0000313" key="3">
    <source>
        <dbReference type="EMBL" id="AIY19575.2"/>
    </source>
</evidence>
<dbReference type="Proteomes" id="UP000030300">
    <property type="component" value="Chromosome"/>
</dbReference>
<dbReference type="EMBL" id="CP009896">
    <property type="protein sequence ID" value="AIY19575.2"/>
    <property type="molecule type" value="Genomic_DNA"/>
</dbReference>
<accession>A0A0A1DVW3</accession>
<dbReference type="AlphaFoldDB" id="A0A0A1DVW3"/>